<dbReference type="GO" id="GO:0005744">
    <property type="term" value="C:TIM23 mitochondrial import inner membrane translocase complex"/>
    <property type="evidence" value="ECO:0007669"/>
    <property type="project" value="UniProtKB-UniRule"/>
</dbReference>
<keyword evidence="11 14" id="KW-0496">Mitochondrion</keyword>
<comment type="function">
    <text evidence="14">Essential component of the TIM23 complex, a complex that mediates the translocation of transit peptide-containing proteins across the mitochondrial inner membrane.</text>
</comment>
<evidence type="ECO:0000256" key="11">
    <source>
        <dbReference type="ARBA" id="ARBA00023128"/>
    </source>
</evidence>
<dbReference type="FunFam" id="3.40.50.1000:FF:000019">
    <property type="entry name" value="Mitochondrial import inner membrane translocase subunit TIM50"/>
    <property type="match status" value="1"/>
</dbReference>
<evidence type="ECO:0000313" key="18">
    <source>
        <dbReference type="EMBL" id="KJA20488.1"/>
    </source>
</evidence>
<evidence type="ECO:0000256" key="13">
    <source>
        <dbReference type="ARBA" id="ARBA00065975"/>
    </source>
</evidence>
<comment type="subunit">
    <text evidence="13">Component of the TIM23 complex, at least composed of TIM23, TIM17 and TIM50. Interacts with preproteins in transit.</text>
</comment>
<keyword evidence="7 14" id="KW-0653">Protein transport</keyword>
<dbReference type="OrthoDB" id="287041at2759"/>
<evidence type="ECO:0000256" key="15">
    <source>
        <dbReference type="SAM" id="Coils"/>
    </source>
</evidence>
<keyword evidence="9" id="KW-1133">Transmembrane helix</keyword>
<dbReference type="SUPFAM" id="SSF56784">
    <property type="entry name" value="HAD-like"/>
    <property type="match status" value="1"/>
</dbReference>
<keyword evidence="5" id="KW-0812">Transmembrane</keyword>
<feature type="compositionally biased region" description="Pro residues" evidence="16">
    <location>
        <begin position="323"/>
        <end position="333"/>
    </location>
</feature>
<name>A0A0D2MAT0_HYPSF</name>
<evidence type="ECO:0000256" key="2">
    <source>
        <dbReference type="ARBA" id="ARBA00006344"/>
    </source>
</evidence>
<dbReference type="PROSITE" id="PS50969">
    <property type="entry name" value="FCP1"/>
    <property type="match status" value="1"/>
</dbReference>
<evidence type="ECO:0000256" key="8">
    <source>
        <dbReference type="ARBA" id="ARBA00022946"/>
    </source>
</evidence>
<dbReference type="GO" id="GO:0015031">
    <property type="term" value="P:protein transport"/>
    <property type="evidence" value="ECO:0007669"/>
    <property type="project" value="UniProtKB-KW"/>
</dbReference>
<evidence type="ECO:0000256" key="6">
    <source>
        <dbReference type="ARBA" id="ARBA00022792"/>
    </source>
</evidence>
<comment type="similarity">
    <text evidence="2 14">Belongs to the TIM50 family.</text>
</comment>
<evidence type="ECO:0000256" key="1">
    <source>
        <dbReference type="ARBA" id="ARBA00004434"/>
    </source>
</evidence>
<dbReference type="InterPro" id="IPR023214">
    <property type="entry name" value="HAD_sf"/>
</dbReference>
<keyword evidence="19" id="KW-1185">Reference proteome</keyword>
<protein>
    <recommendedName>
        <fullName evidence="3 14">Mitochondrial import inner membrane translocase subunit TIM50</fullName>
    </recommendedName>
</protein>
<feature type="region of interest" description="Disordered" evidence="16">
    <location>
        <begin position="1"/>
        <end position="21"/>
    </location>
</feature>
<feature type="non-terminal residue" evidence="18">
    <location>
        <position position="333"/>
    </location>
</feature>
<feature type="domain" description="FCP1 homology" evidence="17">
    <location>
        <begin position="55"/>
        <end position="199"/>
    </location>
</feature>
<dbReference type="InterPro" id="IPR036412">
    <property type="entry name" value="HAD-like_sf"/>
</dbReference>
<accession>A0A0D2MAT0</accession>
<keyword evidence="6" id="KW-0999">Mitochondrion inner membrane</keyword>
<dbReference type="InterPro" id="IPR050365">
    <property type="entry name" value="TIM50"/>
</dbReference>
<proteinExistence type="inferred from homology"/>
<dbReference type="Proteomes" id="UP000054270">
    <property type="component" value="Unassembled WGS sequence"/>
</dbReference>
<dbReference type="InterPro" id="IPR004274">
    <property type="entry name" value="FCP1_dom"/>
</dbReference>
<gene>
    <name evidence="18" type="ORF">HYPSUDRAFT_107370</name>
</gene>
<keyword evidence="8 14" id="KW-0809">Transit peptide</keyword>
<keyword evidence="12" id="KW-0472">Membrane</keyword>
<dbReference type="OMA" id="THPENSI"/>
<reference evidence="19" key="1">
    <citation type="submission" date="2014-04" db="EMBL/GenBank/DDBJ databases">
        <title>Evolutionary Origins and Diversification of the Mycorrhizal Mutualists.</title>
        <authorList>
            <consortium name="DOE Joint Genome Institute"/>
            <consortium name="Mycorrhizal Genomics Consortium"/>
            <person name="Kohler A."/>
            <person name="Kuo A."/>
            <person name="Nagy L.G."/>
            <person name="Floudas D."/>
            <person name="Copeland A."/>
            <person name="Barry K.W."/>
            <person name="Cichocki N."/>
            <person name="Veneault-Fourrey C."/>
            <person name="LaButti K."/>
            <person name="Lindquist E.A."/>
            <person name="Lipzen A."/>
            <person name="Lundell T."/>
            <person name="Morin E."/>
            <person name="Murat C."/>
            <person name="Riley R."/>
            <person name="Ohm R."/>
            <person name="Sun H."/>
            <person name="Tunlid A."/>
            <person name="Henrissat B."/>
            <person name="Grigoriev I.V."/>
            <person name="Hibbett D.S."/>
            <person name="Martin F."/>
        </authorList>
    </citation>
    <scope>NUCLEOTIDE SEQUENCE [LARGE SCALE GENOMIC DNA]</scope>
    <source>
        <strain evidence="19">FD-334 SS-4</strain>
    </source>
</reference>
<dbReference type="SMART" id="SM00577">
    <property type="entry name" value="CPDc"/>
    <property type="match status" value="1"/>
</dbReference>
<evidence type="ECO:0000256" key="16">
    <source>
        <dbReference type="SAM" id="MobiDB-lite"/>
    </source>
</evidence>
<keyword evidence="4 14" id="KW-0813">Transport</keyword>
<keyword evidence="15" id="KW-0175">Coiled coil</keyword>
<evidence type="ECO:0000313" key="19">
    <source>
        <dbReference type="Proteomes" id="UP000054270"/>
    </source>
</evidence>
<evidence type="ECO:0000256" key="9">
    <source>
        <dbReference type="ARBA" id="ARBA00022989"/>
    </source>
</evidence>
<evidence type="ECO:0000256" key="3">
    <source>
        <dbReference type="ARBA" id="ARBA00020799"/>
    </source>
</evidence>
<comment type="subcellular location">
    <subcellularLocation>
        <location evidence="1 14">Mitochondrion inner membrane</location>
        <topology evidence="1 14">Single-pass membrane protein</topology>
    </subcellularLocation>
</comment>
<sequence length="333" mass="38088">MGREWEEDELKGKKIKPEDIPTTRWGRTKERFSSLFAYFSEPAWPELLPPPAPAPHQKPYTLLLSLDDLLITSTWDRNHGWRTAKRPGVDYFLAYISQFYEVVIFSTQPSYTGNPIVDKLDRYGFFITYRLFREATRMVDGKIVKDLSYLNRDLSKVILLDTDPEHTSTDTDNAIILPKWKGDPKDKGLVGIIPFLESIAIYKPQDVRRVLKAYAGKDIALEYAKVEAEMKTKHIAEWKEKKGKKASGGLSFGSMIGLSDQPPPTYLETKRMQAQEHYRNEMKYLQDNKEELERLLAQDQAAMAAQVPGTLWEAMDQFRGKEPSPPPDGAAPS</sequence>
<dbReference type="Gene3D" id="3.40.50.1000">
    <property type="entry name" value="HAD superfamily/HAD-like"/>
    <property type="match status" value="1"/>
</dbReference>
<dbReference type="EMBL" id="KN817567">
    <property type="protein sequence ID" value="KJA20488.1"/>
    <property type="molecule type" value="Genomic_DNA"/>
</dbReference>
<dbReference type="Pfam" id="PF03031">
    <property type="entry name" value="NIF"/>
    <property type="match status" value="1"/>
</dbReference>
<evidence type="ECO:0000256" key="14">
    <source>
        <dbReference type="RuleBase" id="RU365079"/>
    </source>
</evidence>
<dbReference type="PANTHER" id="PTHR12210">
    <property type="entry name" value="DULLARD PROTEIN PHOSPHATASE"/>
    <property type="match status" value="1"/>
</dbReference>
<dbReference type="AlphaFoldDB" id="A0A0D2MAT0"/>
<dbReference type="STRING" id="945553.A0A0D2MAT0"/>
<dbReference type="CDD" id="cd07521">
    <property type="entry name" value="HAD_FCP1-like"/>
    <property type="match status" value="1"/>
</dbReference>
<evidence type="ECO:0000256" key="5">
    <source>
        <dbReference type="ARBA" id="ARBA00022692"/>
    </source>
</evidence>
<feature type="region of interest" description="Disordered" evidence="16">
    <location>
        <begin position="313"/>
        <end position="333"/>
    </location>
</feature>
<organism evidence="18 19">
    <name type="scientific">Hypholoma sublateritium (strain FD-334 SS-4)</name>
    <dbReference type="NCBI Taxonomy" id="945553"/>
    <lineage>
        <taxon>Eukaryota</taxon>
        <taxon>Fungi</taxon>
        <taxon>Dikarya</taxon>
        <taxon>Basidiomycota</taxon>
        <taxon>Agaricomycotina</taxon>
        <taxon>Agaricomycetes</taxon>
        <taxon>Agaricomycetidae</taxon>
        <taxon>Agaricales</taxon>
        <taxon>Agaricineae</taxon>
        <taxon>Strophariaceae</taxon>
        <taxon>Hypholoma</taxon>
    </lineage>
</organism>
<evidence type="ECO:0000256" key="4">
    <source>
        <dbReference type="ARBA" id="ARBA00022448"/>
    </source>
</evidence>
<evidence type="ECO:0000256" key="10">
    <source>
        <dbReference type="ARBA" id="ARBA00023010"/>
    </source>
</evidence>
<keyword evidence="10 14" id="KW-0811">Translocation</keyword>
<evidence type="ECO:0000256" key="12">
    <source>
        <dbReference type="ARBA" id="ARBA00023136"/>
    </source>
</evidence>
<evidence type="ECO:0000256" key="7">
    <source>
        <dbReference type="ARBA" id="ARBA00022927"/>
    </source>
</evidence>
<evidence type="ECO:0000259" key="17">
    <source>
        <dbReference type="PROSITE" id="PS50969"/>
    </source>
</evidence>
<feature type="coiled-coil region" evidence="15">
    <location>
        <begin position="275"/>
        <end position="302"/>
    </location>
</feature>